<sequence length="386" mass="42327">MDIASEYEELARETEVFRHELHQFPELSNEEFQTTSKIRNFLQRYQIRILDLQLRTGIVAEVGPETSEFLVILRADIDALPITEENDDIYTSQYRGVMHACGHDFHTSVVLGAAVLLKKSEAQLKGCVRILFQPAEEIGTGALELVAAGALEGAAAIFGIHNDPTLPVGVIGSKEGALTACVDRFKINIHAEGTHAARPQDGKDPVIIAGQIINVVQTLVSRSIGSDQNAVVSITQVHSGSTWNVIPNNAYLEGTVRTFNQQTRFLIEKKFRQLLQGLASAFEAIIELDWQAGPPSVVNDIKWTDFSLKVAKSSGFETCVVEPTPIGEDFAFYQQIIPGAFMMIGSGGPYPLHHPKFKVDDKVLFPAARYLANLTTAALIDLSKNA</sequence>
<dbReference type="GO" id="GO:0009014">
    <property type="term" value="F:succinyl-diaminopimelate desuccinylase activity"/>
    <property type="evidence" value="ECO:0007669"/>
    <property type="project" value="UniProtKB-EC"/>
</dbReference>
<dbReference type="STRING" id="1215343.B488_06840"/>
<reference evidence="4 5" key="1">
    <citation type="journal article" date="2012" name="Stand. Genomic Sci.">
        <title>Complete genome sequence of Liberibacter crescens BT-1.</title>
        <authorList>
            <person name="Leonard M.T."/>
            <person name="Fagen J.R."/>
            <person name="Davis-Richardson A.G."/>
            <person name="Davis M.J."/>
            <person name="Triplett E.W."/>
        </authorList>
    </citation>
    <scope>NUCLEOTIDE SEQUENCE [LARGE SCALE GENOMIC DNA]</scope>
    <source>
        <strain evidence="4 5">BT-1</strain>
    </source>
</reference>
<organism evidence="4 5">
    <name type="scientific">Liberibacter crescens (strain BT-1)</name>
    <dbReference type="NCBI Taxonomy" id="1215343"/>
    <lineage>
        <taxon>Bacteria</taxon>
        <taxon>Pseudomonadati</taxon>
        <taxon>Pseudomonadota</taxon>
        <taxon>Alphaproteobacteria</taxon>
        <taxon>Hyphomicrobiales</taxon>
        <taxon>Rhizobiaceae</taxon>
        <taxon>Liberibacter</taxon>
    </lineage>
</organism>
<evidence type="ECO:0000256" key="2">
    <source>
        <dbReference type="PIRSR" id="PIRSR005962-1"/>
    </source>
</evidence>
<dbReference type="GO" id="GO:0046872">
    <property type="term" value="F:metal ion binding"/>
    <property type="evidence" value="ECO:0007669"/>
    <property type="project" value="UniProtKB-KW"/>
</dbReference>
<comment type="cofactor">
    <cofactor evidence="2">
        <name>Mn(2+)</name>
        <dbReference type="ChEBI" id="CHEBI:29035"/>
    </cofactor>
    <text evidence="2">The Mn(2+) ion enhances activity.</text>
</comment>
<dbReference type="InterPro" id="IPR002933">
    <property type="entry name" value="Peptidase_M20"/>
</dbReference>
<evidence type="ECO:0000313" key="4">
    <source>
        <dbReference type="EMBL" id="AGA64676.1"/>
    </source>
</evidence>
<gene>
    <name evidence="4" type="ordered locus">B488_06840</name>
</gene>
<dbReference type="PANTHER" id="PTHR11014:SF63">
    <property type="entry name" value="METALLOPEPTIDASE, PUTATIVE (AFU_ORTHOLOGUE AFUA_6G09600)-RELATED"/>
    <property type="match status" value="1"/>
</dbReference>
<dbReference type="FunFam" id="3.30.70.360:FF:000001">
    <property type="entry name" value="N-acetyldiaminopimelate deacetylase"/>
    <property type="match status" value="1"/>
</dbReference>
<dbReference type="SUPFAM" id="SSF55031">
    <property type="entry name" value="Bacterial exopeptidase dimerisation domain"/>
    <property type="match status" value="1"/>
</dbReference>
<dbReference type="SUPFAM" id="SSF53187">
    <property type="entry name" value="Zn-dependent exopeptidases"/>
    <property type="match status" value="1"/>
</dbReference>
<dbReference type="Pfam" id="PF07687">
    <property type="entry name" value="M20_dimer"/>
    <property type="match status" value="1"/>
</dbReference>
<dbReference type="eggNOG" id="COG1473">
    <property type="taxonomic scope" value="Bacteria"/>
</dbReference>
<dbReference type="NCBIfam" id="TIGR01891">
    <property type="entry name" value="amidohydrolases"/>
    <property type="match status" value="1"/>
</dbReference>
<dbReference type="Gene3D" id="3.30.70.360">
    <property type="match status" value="1"/>
</dbReference>
<feature type="binding site" evidence="2">
    <location>
        <position position="161"/>
    </location>
    <ligand>
        <name>Mn(2+)</name>
        <dbReference type="ChEBI" id="CHEBI:29035"/>
        <label>2</label>
    </ligand>
</feature>
<accession>L0EWC4</accession>
<dbReference type="GO" id="GO:0019877">
    <property type="term" value="P:diaminopimelate biosynthetic process"/>
    <property type="evidence" value="ECO:0007669"/>
    <property type="project" value="UniProtKB-ARBA"/>
</dbReference>
<dbReference type="HOGENOM" id="CLU_023257_1_1_5"/>
<keyword evidence="2" id="KW-0464">Manganese</keyword>
<keyword evidence="2" id="KW-0479">Metal-binding</keyword>
<dbReference type="PATRIC" id="fig|1215343.11.peg.704"/>
<dbReference type="GO" id="GO:0050118">
    <property type="term" value="F:N-acetyldiaminopimelate deacetylase activity"/>
    <property type="evidence" value="ECO:0007669"/>
    <property type="project" value="UniProtKB-ARBA"/>
</dbReference>
<protein>
    <submittedName>
        <fullName evidence="4">N-acetyl-L,L-diaminopimelate-like deacetylase</fullName>
        <ecNumber evidence="4">3.5.1.18</ecNumber>
    </submittedName>
</protein>
<feature type="binding site" evidence="2">
    <location>
        <position position="101"/>
    </location>
    <ligand>
        <name>Mn(2+)</name>
        <dbReference type="ChEBI" id="CHEBI:29035"/>
        <label>2</label>
    </ligand>
</feature>
<feature type="binding site" evidence="2">
    <location>
        <position position="137"/>
    </location>
    <ligand>
        <name>Mn(2+)</name>
        <dbReference type="ChEBI" id="CHEBI:29035"/>
        <label>2</label>
    </ligand>
</feature>
<proteinExistence type="predicted"/>
<evidence type="ECO:0000256" key="1">
    <source>
        <dbReference type="ARBA" id="ARBA00022801"/>
    </source>
</evidence>
<dbReference type="EC" id="3.5.1.18" evidence="4"/>
<evidence type="ECO:0000259" key="3">
    <source>
        <dbReference type="Pfam" id="PF07687"/>
    </source>
</evidence>
<dbReference type="AlphaFoldDB" id="L0EWC4"/>
<dbReference type="RefSeq" id="WP_015273103.1">
    <property type="nucleotide sequence ID" value="NC_019907.1"/>
</dbReference>
<feature type="binding site" evidence="2">
    <location>
        <position position="353"/>
    </location>
    <ligand>
        <name>Mn(2+)</name>
        <dbReference type="ChEBI" id="CHEBI:29035"/>
        <label>2</label>
    </ligand>
</feature>
<feature type="binding site" evidence="2">
    <location>
        <position position="103"/>
    </location>
    <ligand>
        <name>Mn(2+)</name>
        <dbReference type="ChEBI" id="CHEBI:29035"/>
        <label>2</label>
    </ligand>
</feature>
<dbReference type="Pfam" id="PF01546">
    <property type="entry name" value="Peptidase_M20"/>
    <property type="match status" value="1"/>
</dbReference>
<dbReference type="InterPro" id="IPR017439">
    <property type="entry name" value="Amidohydrolase"/>
</dbReference>
<dbReference type="EMBL" id="CP003789">
    <property type="protein sequence ID" value="AGA64676.1"/>
    <property type="molecule type" value="Genomic_DNA"/>
</dbReference>
<dbReference type="PIRSF" id="PIRSF005962">
    <property type="entry name" value="Pept_M20D_amidohydro"/>
    <property type="match status" value="1"/>
</dbReference>
<dbReference type="InterPro" id="IPR036264">
    <property type="entry name" value="Bact_exopeptidase_dim_dom"/>
</dbReference>
<dbReference type="KEGG" id="lcc:B488_06840"/>
<evidence type="ECO:0000313" key="5">
    <source>
        <dbReference type="Proteomes" id="UP000010799"/>
    </source>
</evidence>
<keyword evidence="1 4" id="KW-0378">Hydrolase</keyword>
<dbReference type="Proteomes" id="UP000010799">
    <property type="component" value="Chromosome"/>
</dbReference>
<feature type="domain" description="Peptidase M20 dimerisation" evidence="3">
    <location>
        <begin position="185"/>
        <end position="277"/>
    </location>
</feature>
<dbReference type="InterPro" id="IPR011650">
    <property type="entry name" value="Peptidase_M20_dimer"/>
</dbReference>
<name>L0EWC4_LIBCB</name>
<dbReference type="Gene3D" id="3.40.630.10">
    <property type="entry name" value="Zn peptidases"/>
    <property type="match status" value="1"/>
</dbReference>
<keyword evidence="5" id="KW-1185">Reference proteome</keyword>
<dbReference type="PANTHER" id="PTHR11014">
    <property type="entry name" value="PEPTIDASE M20 FAMILY MEMBER"/>
    <property type="match status" value="1"/>
</dbReference>